<dbReference type="Pfam" id="PF03101">
    <property type="entry name" value="FAR1"/>
    <property type="match status" value="1"/>
</dbReference>
<comment type="similarity">
    <text evidence="1">Belongs to the FHY3/FAR1 family.</text>
</comment>
<dbReference type="InterPro" id="IPR004332">
    <property type="entry name" value="Transposase_MuDR"/>
</dbReference>
<dbReference type="PROSITE" id="PS50966">
    <property type="entry name" value="ZF_SWIM"/>
    <property type="match status" value="1"/>
</dbReference>
<feature type="compositionally biased region" description="Polar residues" evidence="6">
    <location>
        <begin position="1200"/>
        <end position="1215"/>
    </location>
</feature>
<feature type="coiled-coil region" evidence="5">
    <location>
        <begin position="138"/>
        <end position="165"/>
    </location>
</feature>
<dbReference type="PANTHER" id="PTHR31669">
    <property type="entry name" value="PROTEIN FAR1-RELATED SEQUENCE 10-RELATED"/>
    <property type="match status" value="1"/>
</dbReference>
<evidence type="ECO:0000256" key="3">
    <source>
        <dbReference type="ARBA" id="ARBA00022771"/>
    </source>
</evidence>
<dbReference type="EnsemblPlants" id="EMT23676">
    <property type="protein sequence ID" value="EMT23676"/>
    <property type="gene ID" value="F775_00479"/>
</dbReference>
<feature type="region of interest" description="Disordered" evidence="6">
    <location>
        <begin position="176"/>
        <end position="230"/>
    </location>
</feature>
<dbReference type="Pfam" id="PF10551">
    <property type="entry name" value="MULE"/>
    <property type="match status" value="1"/>
</dbReference>
<keyword evidence="4" id="KW-0862">Zinc</keyword>
<dbReference type="InterPro" id="IPR018289">
    <property type="entry name" value="MULE_transposase_dom"/>
</dbReference>
<reference evidence="7" key="1">
    <citation type="submission" date="2015-06" db="UniProtKB">
        <authorList>
            <consortium name="EnsemblPlants"/>
        </authorList>
    </citation>
    <scope>IDENTIFICATION</scope>
</reference>
<feature type="compositionally biased region" description="Basic residues" evidence="6">
    <location>
        <begin position="1253"/>
        <end position="1263"/>
    </location>
</feature>
<proteinExistence type="inferred from homology"/>
<dbReference type="InterPro" id="IPR031052">
    <property type="entry name" value="FHY3/FAR1"/>
</dbReference>
<dbReference type="Pfam" id="PF04434">
    <property type="entry name" value="SWIM"/>
    <property type="match status" value="1"/>
</dbReference>
<name>M8CJZ3_AEGTA</name>
<dbReference type="InterPro" id="IPR006564">
    <property type="entry name" value="Znf_PMZ"/>
</dbReference>
<evidence type="ECO:0000256" key="2">
    <source>
        <dbReference type="ARBA" id="ARBA00022723"/>
    </source>
</evidence>
<dbReference type="GO" id="GO:0008270">
    <property type="term" value="F:zinc ion binding"/>
    <property type="evidence" value="ECO:0007669"/>
    <property type="project" value="UniProtKB-KW"/>
</dbReference>
<sequence length="1294" mass="146666">MSVNFRSMRYRLVAHLDSDYNPVCAQCIDDPKWEIWFHFLARESVVRRIYQSDISYITLVSLIASEGRGADDYMYYVVDEKKGIEGLEHVGCEDDVQQMLIQLDKEKIVNIRVARADEPSNADENRDSYFAEHGISTQQSCTKLVDATKERKEELKNNNLQREADLNHFEGDTDVSEFLSDEDGNNVELHTGSSSEEEAAKQNRSMVQKLKAVRNPGPTSRSHHEVEKKEKPDWFPKADEFCFPGDPGISDEEDEIEGAFKLPSGRKRRLKKMKERVWFNEKLPDPQEQFCKGLCFTNVYVFRDALRDFHIRTLRNFQYQRNAPDRIIVWCSERAHGCDFYICASKIAREQTFCIKKCDMLHTCGACAENTKVTTKWLSKSVQPALRDDIRAPVDALIKKTKTKFSVDVSRSVAYRARRKAVDVVQGDHKQQYLRLRDYLQAFLDTNPGSRCIVTTFVDPENPAPTPRFKYMFYCLAASKEGFLNGCRPFIAFGVVDKEDGESWTWFLTQLRCCIGSGNKFGTYIIISDRQKTSHDGNPMGHDNVVGQSSDRGAPVVVSLQLESHTLDDTGTDANVPGPTRTELGAGAVDGAVQGEEGENEAGSQPMEPYVGMSFAATSSKSPKLMMEELRLLLSWTLFQIQNLLTVMRRWKKEPPIFAEEEAGTSKKKKKRKRETIKQTQCKAKMLVKLIDGRWEVTHFVRDHNHPLVKKPSLSKYLRSHQGISPDEKEFLRILYNCNLTTDCLYCATTQCPVCKKCKVFLKRTYDAYNGRVLRSEMMVPFGPKAITNLCTSFRRDDTKEGDLIETIAHFKDIQKTDPDFFYKELASSFDWVFGAFLEAMDGKPLDNFIIDQDGAMRQSRQNIFPTTVHRCCRWHIMKKAQEKVGWPLCRNPGLSDDFNKCVDFSFTIDEFEQNWAGLMMKFFPFLQSTQRSEGFNTVLKRYVNPHNSMLNFVKQYEKIQNHILAKEGCNDYRTEHLGIELWSNFPIEKQAYKTYTRDLYRKFREEFELIGRYNAFQVGADIFELRPNQEFVAKYGSRNYLVQARVEEGSYLCECCKMDKDGILCCHILKVFTHIGVDVMPESGSDPAQAIVYKHMRAARTEIGHLNKSKKKKKLTAATGPSDDGNPRGPPPPPGSNQGAHHPGDVNPQGPPPPPGCTRHPPPPPPPRAPPNGPTGSTQGAHRPGDANPQRPPPPPGPTSSALRATPNGPTGRTQGAHHPGDRDGPTAPLEAASPAQASDDFVPRDPPRSTTKGRAKSRRYKSALELHPKKKNKCTQCQSTENIAGVCPLRLL</sequence>
<feature type="compositionally biased region" description="Acidic residues" evidence="6">
    <location>
        <begin position="176"/>
        <end position="185"/>
    </location>
</feature>
<dbReference type="GO" id="GO:0006355">
    <property type="term" value="P:regulation of DNA-templated transcription"/>
    <property type="evidence" value="ECO:0007669"/>
    <property type="project" value="InterPro"/>
</dbReference>
<keyword evidence="5" id="KW-0175">Coiled coil</keyword>
<organism evidence="7">
    <name type="scientific">Aegilops tauschii</name>
    <name type="common">Tausch's goatgrass</name>
    <name type="synonym">Aegilops squarrosa</name>
    <dbReference type="NCBI Taxonomy" id="37682"/>
    <lineage>
        <taxon>Eukaryota</taxon>
        <taxon>Viridiplantae</taxon>
        <taxon>Streptophyta</taxon>
        <taxon>Embryophyta</taxon>
        <taxon>Tracheophyta</taxon>
        <taxon>Spermatophyta</taxon>
        <taxon>Magnoliopsida</taxon>
        <taxon>Liliopsida</taxon>
        <taxon>Poales</taxon>
        <taxon>Poaceae</taxon>
        <taxon>BOP clade</taxon>
        <taxon>Pooideae</taxon>
        <taxon>Triticodae</taxon>
        <taxon>Triticeae</taxon>
        <taxon>Triticinae</taxon>
        <taxon>Aegilops</taxon>
    </lineage>
</organism>
<feature type="region of interest" description="Disordered" evidence="6">
    <location>
        <begin position="1103"/>
        <end position="1278"/>
    </location>
</feature>
<accession>M8CJZ3</accession>
<dbReference type="PANTHER" id="PTHR31669:SF296">
    <property type="entry name" value="PROTEIN FAR1-RELATED SEQUENCE"/>
    <property type="match status" value="1"/>
</dbReference>
<evidence type="ECO:0000256" key="1">
    <source>
        <dbReference type="ARBA" id="ARBA00005889"/>
    </source>
</evidence>
<dbReference type="InterPro" id="IPR007527">
    <property type="entry name" value="Znf_SWIM"/>
</dbReference>
<dbReference type="InterPro" id="IPR004330">
    <property type="entry name" value="FAR1_DNA_bnd_dom"/>
</dbReference>
<dbReference type="ExpressionAtlas" id="M8CJZ3">
    <property type="expression patterns" value="baseline"/>
</dbReference>
<feature type="compositionally biased region" description="Pro residues" evidence="6">
    <location>
        <begin position="1150"/>
        <end position="1174"/>
    </location>
</feature>
<dbReference type="Pfam" id="PF03108">
    <property type="entry name" value="DBD_Tnp_Mut"/>
    <property type="match status" value="1"/>
</dbReference>
<protein>
    <submittedName>
        <fullName evidence="7">Protein FAR1-RELATED SEQUENCE 5</fullName>
    </submittedName>
</protein>
<evidence type="ECO:0000256" key="4">
    <source>
        <dbReference type="ARBA" id="ARBA00022833"/>
    </source>
</evidence>
<keyword evidence="2" id="KW-0479">Metal-binding</keyword>
<dbReference type="SMART" id="SM00575">
    <property type="entry name" value="ZnF_PMZ"/>
    <property type="match status" value="1"/>
</dbReference>
<evidence type="ECO:0000313" key="7">
    <source>
        <dbReference type="EnsemblPlants" id="EMT23676"/>
    </source>
</evidence>
<evidence type="ECO:0000256" key="5">
    <source>
        <dbReference type="SAM" id="Coils"/>
    </source>
</evidence>
<keyword evidence="3" id="KW-0863">Zinc-finger</keyword>
<evidence type="ECO:0000256" key="6">
    <source>
        <dbReference type="SAM" id="MobiDB-lite"/>
    </source>
</evidence>